<dbReference type="InterPro" id="IPR036942">
    <property type="entry name" value="Beta-barrel_TonB_sf"/>
</dbReference>
<keyword evidence="11" id="KW-1185">Reference proteome</keyword>
<feature type="domain" description="TonB-dependent receptor plug" evidence="9">
    <location>
        <begin position="135"/>
        <end position="254"/>
    </location>
</feature>
<dbReference type="EMBL" id="VYQF01000006">
    <property type="protein sequence ID" value="KAA9037193.1"/>
    <property type="molecule type" value="Genomic_DNA"/>
</dbReference>
<evidence type="ECO:0000256" key="1">
    <source>
        <dbReference type="ARBA" id="ARBA00004571"/>
    </source>
</evidence>
<dbReference type="InterPro" id="IPR037066">
    <property type="entry name" value="Plug_dom_sf"/>
</dbReference>
<dbReference type="SUPFAM" id="SSF56935">
    <property type="entry name" value="Porins"/>
    <property type="match status" value="1"/>
</dbReference>
<name>A0A5J5IEH9_9BACT</name>
<keyword evidence="2 7" id="KW-0813">Transport</keyword>
<evidence type="ECO:0000313" key="11">
    <source>
        <dbReference type="Proteomes" id="UP000326903"/>
    </source>
</evidence>
<evidence type="ECO:0000259" key="9">
    <source>
        <dbReference type="Pfam" id="PF07715"/>
    </source>
</evidence>
<dbReference type="Gene3D" id="2.60.40.1120">
    <property type="entry name" value="Carboxypeptidase-like, regulatory domain"/>
    <property type="match status" value="1"/>
</dbReference>
<dbReference type="Pfam" id="PF07715">
    <property type="entry name" value="Plug"/>
    <property type="match status" value="1"/>
</dbReference>
<dbReference type="NCBIfam" id="TIGR04056">
    <property type="entry name" value="OMP_RagA_SusC"/>
    <property type="match status" value="1"/>
</dbReference>
<feature type="signal peptide" evidence="8">
    <location>
        <begin position="1"/>
        <end position="40"/>
    </location>
</feature>
<accession>A0A5J5IEH9</accession>
<dbReference type="InterPro" id="IPR023996">
    <property type="entry name" value="TonB-dep_OMP_SusC/RagA"/>
</dbReference>
<keyword evidence="6 7" id="KW-0998">Cell outer membrane</keyword>
<evidence type="ECO:0000256" key="2">
    <source>
        <dbReference type="ARBA" id="ARBA00022448"/>
    </source>
</evidence>
<dbReference type="InterPro" id="IPR039426">
    <property type="entry name" value="TonB-dep_rcpt-like"/>
</dbReference>
<dbReference type="NCBIfam" id="TIGR04057">
    <property type="entry name" value="SusC_RagA_signa"/>
    <property type="match status" value="1"/>
</dbReference>
<keyword evidence="5 7" id="KW-0472">Membrane</keyword>
<organism evidence="10 11">
    <name type="scientific">Ginsengibacter hankyongi</name>
    <dbReference type="NCBI Taxonomy" id="2607284"/>
    <lineage>
        <taxon>Bacteria</taxon>
        <taxon>Pseudomonadati</taxon>
        <taxon>Bacteroidota</taxon>
        <taxon>Chitinophagia</taxon>
        <taxon>Chitinophagales</taxon>
        <taxon>Chitinophagaceae</taxon>
        <taxon>Ginsengibacter</taxon>
    </lineage>
</organism>
<dbReference type="PROSITE" id="PS52016">
    <property type="entry name" value="TONB_DEPENDENT_REC_3"/>
    <property type="match status" value="1"/>
</dbReference>
<evidence type="ECO:0000256" key="7">
    <source>
        <dbReference type="PROSITE-ProRule" id="PRU01360"/>
    </source>
</evidence>
<comment type="similarity">
    <text evidence="7">Belongs to the TonB-dependent receptor family.</text>
</comment>
<dbReference type="Gene3D" id="2.170.130.10">
    <property type="entry name" value="TonB-dependent receptor, plug domain"/>
    <property type="match status" value="1"/>
</dbReference>
<dbReference type="SUPFAM" id="SSF49464">
    <property type="entry name" value="Carboxypeptidase regulatory domain-like"/>
    <property type="match status" value="1"/>
</dbReference>
<feature type="chain" id="PRO_5023857236" evidence="8">
    <location>
        <begin position="41"/>
        <end position="1150"/>
    </location>
</feature>
<evidence type="ECO:0000256" key="3">
    <source>
        <dbReference type="ARBA" id="ARBA00022452"/>
    </source>
</evidence>
<comment type="subcellular location">
    <subcellularLocation>
        <location evidence="1 7">Cell outer membrane</location>
        <topology evidence="1 7">Multi-pass membrane protein</topology>
    </subcellularLocation>
</comment>
<evidence type="ECO:0000313" key="10">
    <source>
        <dbReference type="EMBL" id="KAA9037193.1"/>
    </source>
</evidence>
<keyword evidence="8" id="KW-0732">Signal</keyword>
<dbReference type="Gene3D" id="2.40.170.20">
    <property type="entry name" value="TonB-dependent receptor, beta-barrel domain"/>
    <property type="match status" value="1"/>
</dbReference>
<proteinExistence type="inferred from homology"/>
<evidence type="ECO:0000256" key="6">
    <source>
        <dbReference type="ARBA" id="ARBA00023237"/>
    </source>
</evidence>
<sequence>MSKLFYLLTLLKFQTKKMQQLSKRLLLFVSILFCAAIAFAQQKQVTGTVKDSGGNPVVKASLVVKGSKSGTSTDKNGYFSIPVNGPESILEISSIGFTTKEIIVGQSSTLNVILESATGAMQEVVVTALGISKQKRELGYSITEVKGDDLAKTNEVNPVNALQGRVAGVQIDQGAGGLFGNSKILIRGNSTLGTNNQPIFVIDGVIMDNDIFNGTGRDFGNDLKDLNMDNFESVSVLKGSAAAALYGTRAINGVVLITTKKGSARKGIGVTVNEAYSFSKPYSGPDFQNEYGGGSVGAFFTDTRDPNYLSDGWTTKIFPTDPITGKPYIDRQIGRELENWGPKMEGQDVINYDGTITKYLPQPNNFLQAFQTGMGNNVNVAMDGGTDKSTFRVSYNHNDAVGVVRNNKLIKDAFDLRATHNFNKSISVDASVAYSSFNGKNPPRLGGLDAFGSFNIGHMYTWVLPRNYDTRYWMQKDKYTSILGGVPDPNNPAEPNKVPEARYWFALYNDNYVQNEQLVRGRIAFTFKLTDWAKFVLEGNFNNIYTKSENSELGQGINFSGGSYSLGFNNKQSNLLKAMLLLNKDINKDISINGYIGVESQKNKDDYELSSTSGGLNYPGGFFIANSVNPQTTTGGVLSRKNFNSVYASADLSYRNMLYLQGTFRGDWSSALTYSNGSGNNFYNYPAASLSWIFTETFKNLPSWVSYGKLRGNIAALGGDTDPFNLNPGYAFNGFTLANGGNVPISTYNSNTVLQANIKPVRKISKEAGVEMRFLNSRLGFDLSLYQDNTKNQILNIGTPIESGVGSILINAGNIQNKGIELSIDGTPVKTQYFTWNSSLTYSRNRNLIVDLYPGRTEFDLGANIAEISTWAVVGKSYGTLRSQINSTKFQAKDGSGNNIADPRNGLPILAWRSDARAGFPARSNQWQDVGDINAKFRGGWINTFTYKNISLNVLIDTKIGGDFVMASYRFGTHTGALANTLTGRDASHGGISWTSKYNGVSYDDGMIPDGVFAAGQKITQPDGSKVDVSGLTYKEAYDKGYVEPTHTPQFFYRYGSSSTGVSDYWIKKNSWVSLRQVALSYRFPKSIYEKVKLNGLSVSAIGRDLLYIYKTLPLNFNPESNNSNNTAYSGENGFLPMIRSFTFSIRASF</sequence>
<reference evidence="10 11" key="1">
    <citation type="submission" date="2019-09" db="EMBL/GenBank/DDBJ databases">
        <title>Draft genome sequence of Ginsengibacter sp. BR5-29.</title>
        <authorList>
            <person name="Im W.-T."/>
        </authorList>
    </citation>
    <scope>NUCLEOTIDE SEQUENCE [LARGE SCALE GENOMIC DNA]</scope>
    <source>
        <strain evidence="10 11">BR5-29</strain>
    </source>
</reference>
<gene>
    <name evidence="10" type="ORF">FW778_17350</name>
</gene>
<dbReference type="InterPro" id="IPR023997">
    <property type="entry name" value="TonB-dep_OMP_SusC/RagA_CS"/>
</dbReference>
<dbReference type="AlphaFoldDB" id="A0A5J5IEH9"/>
<evidence type="ECO:0000256" key="8">
    <source>
        <dbReference type="SAM" id="SignalP"/>
    </source>
</evidence>
<comment type="caution">
    <text evidence="10">The sequence shown here is derived from an EMBL/GenBank/DDBJ whole genome shotgun (WGS) entry which is preliminary data.</text>
</comment>
<dbReference type="GO" id="GO:0009279">
    <property type="term" value="C:cell outer membrane"/>
    <property type="evidence" value="ECO:0007669"/>
    <property type="project" value="UniProtKB-SubCell"/>
</dbReference>
<dbReference type="InterPro" id="IPR012910">
    <property type="entry name" value="Plug_dom"/>
</dbReference>
<dbReference type="Proteomes" id="UP000326903">
    <property type="component" value="Unassembled WGS sequence"/>
</dbReference>
<keyword evidence="4 7" id="KW-0812">Transmembrane</keyword>
<protein>
    <submittedName>
        <fullName evidence="10">SusC/RagA family TonB-linked outer membrane protein</fullName>
    </submittedName>
</protein>
<dbReference type="Pfam" id="PF13715">
    <property type="entry name" value="CarbopepD_reg_2"/>
    <property type="match status" value="1"/>
</dbReference>
<evidence type="ECO:0000256" key="4">
    <source>
        <dbReference type="ARBA" id="ARBA00022692"/>
    </source>
</evidence>
<keyword evidence="3 7" id="KW-1134">Transmembrane beta strand</keyword>
<dbReference type="InterPro" id="IPR008969">
    <property type="entry name" value="CarboxyPept-like_regulatory"/>
</dbReference>
<evidence type="ECO:0000256" key="5">
    <source>
        <dbReference type="ARBA" id="ARBA00023136"/>
    </source>
</evidence>